<protein>
    <submittedName>
        <fullName evidence="1">Uncharacterized protein</fullName>
    </submittedName>
</protein>
<dbReference type="OrthoDB" id="1435073at2759"/>
<keyword evidence="2" id="KW-1185">Reference proteome</keyword>
<gene>
    <name evidence="1" type="ORF">TSUD_328100</name>
</gene>
<reference evidence="2" key="1">
    <citation type="journal article" date="2017" name="Front. Plant Sci.">
        <title>Climate Clever Clovers: New Paradigm to Reduce the Environmental Footprint of Ruminants by Breeding Low Methanogenic Forages Utilizing Haplotype Variation.</title>
        <authorList>
            <person name="Kaur P."/>
            <person name="Appels R."/>
            <person name="Bayer P.E."/>
            <person name="Keeble-Gagnere G."/>
            <person name="Wang J."/>
            <person name="Hirakawa H."/>
            <person name="Shirasawa K."/>
            <person name="Vercoe P."/>
            <person name="Stefanova K."/>
            <person name="Durmic Z."/>
            <person name="Nichols P."/>
            <person name="Revell C."/>
            <person name="Isobe S.N."/>
            <person name="Edwards D."/>
            <person name="Erskine W."/>
        </authorList>
    </citation>
    <scope>NUCLEOTIDE SEQUENCE [LARGE SCALE GENOMIC DNA]</scope>
    <source>
        <strain evidence="2">cv. Daliak</strain>
    </source>
</reference>
<evidence type="ECO:0000313" key="2">
    <source>
        <dbReference type="Proteomes" id="UP000242715"/>
    </source>
</evidence>
<accession>A0A2Z6M066</accession>
<sequence length="171" mass="19303">MFRSISTPKMVKYWYQVEELNTMENEHGINPAVLLDSEIKASTSKDLLCDQNHSEDESESFSDIDDEEQQVAKEAAVEAAQKEVYEAILNNCLEDLLEARKRYESALAALQKFRKNLFLSVFLSVFSRIAASEVGSHSCLVRSLKNLPNVTTTVVFSYFVSSSVGDDTNFR</sequence>
<proteinExistence type="predicted"/>
<dbReference type="EMBL" id="DF973283">
    <property type="protein sequence ID" value="GAU24008.1"/>
    <property type="molecule type" value="Genomic_DNA"/>
</dbReference>
<dbReference type="Proteomes" id="UP000242715">
    <property type="component" value="Unassembled WGS sequence"/>
</dbReference>
<evidence type="ECO:0000313" key="1">
    <source>
        <dbReference type="EMBL" id="GAU24008.1"/>
    </source>
</evidence>
<name>A0A2Z6M066_TRISU</name>
<dbReference type="AlphaFoldDB" id="A0A2Z6M066"/>
<organism evidence="1 2">
    <name type="scientific">Trifolium subterraneum</name>
    <name type="common">Subterranean clover</name>
    <dbReference type="NCBI Taxonomy" id="3900"/>
    <lineage>
        <taxon>Eukaryota</taxon>
        <taxon>Viridiplantae</taxon>
        <taxon>Streptophyta</taxon>
        <taxon>Embryophyta</taxon>
        <taxon>Tracheophyta</taxon>
        <taxon>Spermatophyta</taxon>
        <taxon>Magnoliopsida</taxon>
        <taxon>eudicotyledons</taxon>
        <taxon>Gunneridae</taxon>
        <taxon>Pentapetalae</taxon>
        <taxon>rosids</taxon>
        <taxon>fabids</taxon>
        <taxon>Fabales</taxon>
        <taxon>Fabaceae</taxon>
        <taxon>Papilionoideae</taxon>
        <taxon>50 kb inversion clade</taxon>
        <taxon>NPAAA clade</taxon>
        <taxon>Hologalegina</taxon>
        <taxon>IRL clade</taxon>
        <taxon>Trifolieae</taxon>
        <taxon>Trifolium</taxon>
    </lineage>
</organism>